<gene>
    <name evidence="1" type="ORF">AV530_004603</name>
</gene>
<comment type="caution">
    <text evidence="1">The sequence shown here is derived from an EMBL/GenBank/DDBJ whole genome shotgun (WGS) entry which is preliminary data.</text>
</comment>
<accession>A0A1V4KHL1</accession>
<dbReference type="EMBL" id="LSYS01003090">
    <property type="protein sequence ID" value="OPJ83918.1"/>
    <property type="molecule type" value="Genomic_DNA"/>
</dbReference>
<dbReference type="Proteomes" id="UP000190648">
    <property type="component" value="Unassembled WGS sequence"/>
</dbReference>
<proteinExistence type="predicted"/>
<organism evidence="1 2">
    <name type="scientific">Patagioenas fasciata monilis</name>
    <dbReference type="NCBI Taxonomy" id="372326"/>
    <lineage>
        <taxon>Eukaryota</taxon>
        <taxon>Metazoa</taxon>
        <taxon>Chordata</taxon>
        <taxon>Craniata</taxon>
        <taxon>Vertebrata</taxon>
        <taxon>Euteleostomi</taxon>
        <taxon>Archelosauria</taxon>
        <taxon>Archosauria</taxon>
        <taxon>Dinosauria</taxon>
        <taxon>Saurischia</taxon>
        <taxon>Theropoda</taxon>
        <taxon>Coelurosauria</taxon>
        <taxon>Aves</taxon>
        <taxon>Neognathae</taxon>
        <taxon>Neoaves</taxon>
        <taxon>Columbimorphae</taxon>
        <taxon>Columbiformes</taxon>
        <taxon>Columbidae</taxon>
        <taxon>Patagioenas</taxon>
    </lineage>
</organism>
<evidence type="ECO:0000313" key="2">
    <source>
        <dbReference type="Proteomes" id="UP000190648"/>
    </source>
</evidence>
<name>A0A1V4KHL1_PATFA</name>
<protein>
    <submittedName>
        <fullName evidence="1">Uncharacterized protein</fullName>
    </submittedName>
</protein>
<evidence type="ECO:0000313" key="1">
    <source>
        <dbReference type="EMBL" id="OPJ83918.1"/>
    </source>
</evidence>
<dbReference type="AlphaFoldDB" id="A0A1V4KHL1"/>
<reference evidence="1 2" key="1">
    <citation type="submission" date="2016-02" db="EMBL/GenBank/DDBJ databases">
        <title>Band-tailed pigeon sequencing and assembly.</title>
        <authorList>
            <person name="Soares A.E."/>
            <person name="Novak B.J."/>
            <person name="Rice E.S."/>
            <person name="O'Connell B."/>
            <person name="Chang D."/>
            <person name="Weber S."/>
            <person name="Shapiro B."/>
        </authorList>
    </citation>
    <scope>NUCLEOTIDE SEQUENCE [LARGE SCALE GENOMIC DNA]</scope>
    <source>
        <strain evidence="1">BTP2013</strain>
        <tissue evidence="1">Blood</tissue>
    </source>
</reference>
<sequence length="82" mass="9251">MWYMHSVILVSPSAWTKLHGNTAGFLLLGPWQKSKDAVFRARALGNQSQPCYKRIPITTELSLKDCSLSPDTTCREERNPNS</sequence>
<keyword evidence="2" id="KW-1185">Reference proteome</keyword>